<dbReference type="InterPro" id="IPR054233">
    <property type="entry name" value="DUF6958"/>
</dbReference>
<dbReference type="RefSeq" id="WP_354197127.1">
    <property type="nucleotide sequence ID" value="NZ_JBEPLW010000011.1"/>
</dbReference>
<gene>
    <name evidence="1" type="ORF">ABID49_001627</name>
</gene>
<keyword evidence="2" id="KW-1185">Reference proteome</keyword>
<evidence type="ECO:0000313" key="1">
    <source>
        <dbReference type="EMBL" id="MET3575721.1"/>
    </source>
</evidence>
<evidence type="ECO:0000313" key="2">
    <source>
        <dbReference type="Proteomes" id="UP001549099"/>
    </source>
</evidence>
<reference evidence="1 2" key="1">
    <citation type="submission" date="2024-06" db="EMBL/GenBank/DDBJ databases">
        <title>Genomic Encyclopedia of Type Strains, Phase IV (KMG-IV): sequencing the most valuable type-strain genomes for metagenomic binning, comparative biology and taxonomic classification.</title>
        <authorList>
            <person name="Goeker M."/>
        </authorList>
    </citation>
    <scope>NUCLEOTIDE SEQUENCE [LARGE SCALE GENOMIC DNA]</scope>
    <source>
        <strain evidence="1 2">DSM 26128</strain>
    </source>
</reference>
<organism evidence="1 2">
    <name type="scientific">Bhargavaea ullalensis</name>
    <dbReference type="NCBI Taxonomy" id="1265685"/>
    <lineage>
        <taxon>Bacteria</taxon>
        <taxon>Bacillati</taxon>
        <taxon>Bacillota</taxon>
        <taxon>Bacilli</taxon>
        <taxon>Bacillales</taxon>
        <taxon>Caryophanaceae</taxon>
        <taxon>Bhargavaea</taxon>
    </lineage>
</organism>
<comment type="caution">
    <text evidence="1">The sequence shown here is derived from an EMBL/GenBank/DDBJ whole genome shotgun (WGS) entry which is preliminary data.</text>
</comment>
<sequence>MRKRDEEQIQLLHPEGKTAAKILKRRYDAIRKAILQEVDASREIAFIDLTERAPKRLSHFDGKTTWYITAVKLDLEARGELERFEQEGRQWVRRPAE</sequence>
<proteinExistence type="predicted"/>
<dbReference type="Proteomes" id="UP001549099">
    <property type="component" value="Unassembled WGS sequence"/>
</dbReference>
<dbReference type="Pfam" id="PF22278">
    <property type="entry name" value="DUF6958"/>
    <property type="match status" value="1"/>
</dbReference>
<protein>
    <submittedName>
        <fullName evidence="1">Uncharacterized protein</fullName>
    </submittedName>
</protein>
<dbReference type="EMBL" id="JBEPLW010000011">
    <property type="protein sequence ID" value="MET3575721.1"/>
    <property type="molecule type" value="Genomic_DNA"/>
</dbReference>
<name>A0ABV2GBQ9_9BACL</name>
<accession>A0ABV2GBQ9</accession>